<accession>A0ABM8Q382</accession>
<dbReference type="GO" id="GO:0016740">
    <property type="term" value="F:transferase activity"/>
    <property type="evidence" value="ECO:0007669"/>
    <property type="project" value="UniProtKB-KW"/>
</dbReference>
<proteinExistence type="inferred from homology"/>
<evidence type="ECO:0000313" key="3">
    <source>
        <dbReference type="EMBL" id="CAD7287354.1"/>
    </source>
</evidence>
<dbReference type="NCBIfam" id="NF011650">
    <property type="entry name" value="PRK15068.1"/>
    <property type="match status" value="1"/>
</dbReference>
<dbReference type="Gene3D" id="3.40.50.150">
    <property type="entry name" value="Vaccinia Virus protein VP39"/>
    <property type="match status" value="1"/>
</dbReference>
<gene>
    <name evidence="3" type="primary">cmoB</name>
    <name evidence="3" type="ORF">LMG7974_00254</name>
</gene>
<comment type="caution">
    <text evidence="3">The sequence shown here is derived from an EMBL/GenBank/DDBJ whole genome shotgun (WGS) entry which is preliminary data.</text>
</comment>
<dbReference type="EMBL" id="CAJHOF010000002">
    <property type="protein sequence ID" value="CAD7287354.1"/>
    <property type="molecule type" value="Genomic_DNA"/>
</dbReference>
<keyword evidence="4" id="KW-1185">Reference proteome</keyword>
<dbReference type="CDD" id="cd02440">
    <property type="entry name" value="AdoMet_MTases"/>
    <property type="match status" value="1"/>
</dbReference>
<dbReference type="InterPro" id="IPR010017">
    <property type="entry name" value="CmoB"/>
</dbReference>
<keyword evidence="1 3" id="KW-0808">Transferase</keyword>
<dbReference type="EC" id="2.5.1.-" evidence="3"/>
<dbReference type="RefSeq" id="WP_229932078.1">
    <property type="nucleotide sequence ID" value="NZ_CAJHOF010000002.1"/>
</dbReference>
<dbReference type="NCBIfam" id="TIGR00452">
    <property type="entry name" value="tRNA 5-methoxyuridine(34)/uridine 5-oxyacetic acid(34) synthase CmoB"/>
    <property type="match status" value="1"/>
</dbReference>
<protein>
    <submittedName>
        <fullName evidence="3">tRNA U34 carboxymethyltransferase</fullName>
        <ecNumber evidence="3">2.5.1.-</ecNumber>
    </submittedName>
</protein>
<dbReference type="Pfam" id="PF08003">
    <property type="entry name" value="Methyltransf_9"/>
    <property type="match status" value="1"/>
</dbReference>
<name>A0ABM8Q382_9BACT</name>
<dbReference type="HAMAP" id="MF_01590">
    <property type="entry name" value="tRNA_carboxymethyltr_CmoB"/>
    <property type="match status" value="1"/>
</dbReference>
<dbReference type="SUPFAM" id="SSF53335">
    <property type="entry name" value="S-adenosyl-L-methionine-dependent methyltransferases"/>
    <property type="match status" value="1"/>
</dbReference>
<keyword evidence="2" id="KW-0819">tRNA processing</keyword>
<dbReference type="Proteomes" id="UP000789803">
    <property type="component" value="Unassembled WGS sequence"/>
</dbReference>
<dbReference type="InterPro" id="IPR027555">
    <property type="entry name" value="Mo5U34_MeTrfas-like"/>
</dbReference>
<organism evidence="3 4">
    <name type="scientific">Campylobacter majalis</name>
    <dbReference type="NCBI Taxonomy" id="2790656"/>
    <lineage>
        <taxon>Bacteria</taxon>
        <taxon>Pseudomonadati</taxon>
        <taxon>Campylobacterota</taxon>
        <taxon>Epsilonproteobacteria</taxon>
        <taxon>Campylobacterales</taxon>
        <taxon>Campylobacteraceae</taxon>
        <taxon>Campylobacter</taxon>
    </lineage>
</organism>
<evidence type="ECO:0000313" key="4">
    <source>
        <dbReference type="Proteomes" id="UP000789803"/>
    </source>
</evidence>
<evidence type="ECO:0000256" key="1">
    <source>
        <dbReference type="ARBA" id="ARBA00022679"/>
    </source>
</evidence>
<dbReference type="InterPro" id="IPR029063">
    <property type="entry name" value="SAM-dependent_MTases_sf"/>
</dbReference>
<evidence type="ECO:0000256" key="2">
    <source>
        <dbReference type="ARBA" id="ARBA00022694"/>
    </source>
</evidence>
<reference evidence="3 4" key="1">
    <citation type="submission" date="2020-11" db="EMBL/GenBank/DDBJ databases">
        <authorList>
            <person name="Peeters C."/>
        </authorList>
    </citation>
    <scope>NUCLEOTIDE SEQUENCE [LARGE SCALE GENOMIC DNA]</scope>
    <source>
        <strain evidence="3 4">LMG 7974</strain>
    </source>
</reference>
<sequence>MNLNSIREAKQKELKTAKHLEILALLDEIDAECEVSFNDTISIKTLNTTNDVSNKIENLAKMLKPWRKGPFSIDELFIDTEWQSFIKFNLLKPHLNLDGKIVADVGCNNGYYMFKMLDFNPKKIVGFDPSTHTAIQFKFINHFVKSNITYELLGVEHLPYFEHKFDTIFCLGVIYHRSDPIKMLKDIKSSLNANGEAYIDTMYIDMDGEFALTPKNTYSKIPNIYFVPTIQALQNWCERAKFKDFQILATKDTDLDEQRKTEWIDGYSLEQFLNPNDSSKTIEGYAAPKRVYVKVKI</sequence>